<dbReference type="Proteomes" id="UP000261325">
    <property type="component" value="Unassembled WGS sequence"/>
</dbReference>
<gene>
    <name evidence="2" type="ORF">DCF82_04960</name>
</gene>
<proteinExistence type="predicted"/>
<organism evidence="2 3">
    <name type="scientific">Marinobacter nauticus</name>
    <name type="common">Marinobacter hydrocarbonoclasticus</name>
    <name type="synonym">Marinobacter aquaeolei</name>
    <dbReference type="NCBI Taxonomy" id="2743"/>
    <lineage>
        <taxon>Bacteria</taxon>
        <taxon>Pseudomonadati</taxon>
        <taxon>Pseudomonadota</taxon>
        <taxon>Gammaproteobacteria</taxon>
        <taxon>Pseudomonadales</taxon>
        <taxon>Marinobacteraceae</taxon>
        <taxon>Marinobacter</taxon>
    </lineage>
</organism>
<name>A0A3B8WBS4_MARNT</name>
<comment type="caution">
    <text evidence="2">The sequence shown here is derived from an EMBL/GenBank/DDBJ whole genome shotgun (WGS) entry which is preliminary data.</text>
</comment>
<reference evidence="2 3" key="1">
    <citation type="journal article" date="2018" name="Nat. Biotechnol.">
        <title>A standardized bacterial taxonomy based on genome phylogeny substantially revises the tree of life.</title>
        <authorList>
            <person name="Parks D.H."/>
            <person name="Chuvochina M."/>
            <person name="Waite D.W."/>
            <person name="Rinke C."/>
            <person name="Skarshewski A."/>
            <person name="Chaumeil P.A."/>
            <person name="Hugenholtz P."/>
        </authorList>
    </citation>
    <scope>NUCLEOTIDE SEQUENCE [LARGE SCALE GENOMIC DNA]</scope>
    <source>
        <strain evidence="2">UBA9049</strain>
    </source>
</reference>
<dbReference type="AlphaFoldDB" id="A0A3B8WBS4"/>
<evidence type="ECO:0000256" key="1">
    <source>
        <dbReference type="SAM" id="MobiDB-lite"/>
    </source>
</evidence>
<feature type="region of interest" description="Disordered" evidence="1">
    <location>
        <begin position="1"/>
        <end position="35"/>
    </location>
</feature>
<dbReference type="EMBL" id="DLYI01000057">
    <property type="protein sequence ID" value="HAC27150.1"/>
    <property type="molecule type" value="Genomic_DNA"/>
</dbReference>
<evidence type="ECO:0000313" key="3">
    <source>
        <dbReference type="Proteomes" id="UP000261325"/>
    </source>
</evidence>
<protein>
    <submittedName>
        <fullName evidence="2">Uncharacterized protein</fullName>
    </submittedName>
</protein>
<evidence type="ECO:0000313" key="2">
    <source>
        <dbReference type="EMBL" id="HAC27150.1"/>
    </source>
</evidence>
<accession>A0A3B8WBS4</accession>
<sequence length="89" mass="9743">MVDGRLGMQKRGETNMAGNDHPTPRMPTPAGYQKHPSTEVAHYFPEGSVMSICNREHRTNSGHVYAEPGIFPCGHCKKKLDKLGADHAG</sequence>